<dbReference type="InterPro" id="IPR050596">
    <property type="entry name" value="AspAT/PAT-like"/>
</dbReference>
<feature type="domain" description="Aminotransferase class I/classII large" evidence="7">
    <location>
        <begin position="27"/>
        <end position="370"/>
    </location>
</feature>
<evidence type="ECO:0000256" key="4">
    <source>
        <dbReference type="ARBA" id="ARBA00022679"/>
    </source>
</evidence>
<protein>
    <recommendedName>
        <fullName evidence="6">Aminotransferase</fullName>
        <ecNumber evidence="6">2.6.1.-</ecNumber>
    </recommendedName>
</protein>
<dbReference type="Gene3D" id="3.90.1150.10">
    <property type="entry name" value="Aspartate Aminotransferase, domain 1"/>
    <property type="match status" value="1"/>
</dbReference>
<dbReference type="InterPro" id="IPR004838">
    <property type="entry name" value="NHTrfase_class1_PyrdxlP-BS"/>
</dbReference>
<dbReference type="InterPro" id="IPR015421">
    <property type="entry name" value="PyrdxlP-dep_Trfase_major"/>
</dbReference>
<evidence type="ECO:0000313" key="8">
    <source>
        <dbReference type="EMBL" id="MBM6819640.1"/>
    </source>
</evidence>
<dbReference type="GO" id="GO:0008483">
    <property type="term" value="F:transaminase activity"/>
    <property type="evidence" value="ECO:0007669"/>
    <property type="project" value="UniProtKB-KW"/>
</dbReference>
<dbReference type="PANTHER" id="PTHR46383:SF4">
    <property type="entry name" value="AMINOTRANSFERASE"/>
    <property type="match status" value="1"/>
</dbReference>
<dbReference type="PANTHER" id="PTHR46383">
    <property type="entry name" value="ASPARTATE AMINOTRANSFERASE"/>
    <property type="match status" value="1"/>
</dbReference>
<reference evidence="8 9" key="1">
    <citation type="journal article" date="2021" name="Sci. Rep.">
        <title>The distribution of antibiotic resistance genes in chicken gut microbiota commensals.</title>
        <authorList>
            <person name="Juricova H."/>
            <person name="Matiasovicova J."/>
            <person name="Kubasova T."/>
            <person name="Cejkova D."/>
            <person name="Rychlik I."/>
        </authorList>
    </citation>
    <scope>NUCLEOTIDE SEQUENCE [LARGE SCALE GENOMIC DNA]</scope>
    <source>
        <strain evidence="8 9">An435</strain>
    </source>
</reference>
<dbReference type="InterPro" id="IPR015424">
    <property type="entry name" value="PyrdxlP-dep_Trfase"/>
</dbReference>
<evidence type="ECO:0000256" key="1">
    <source>
        <dbReference type="ARBA" id="ARBA00001933"/>
    </source>
</evidence>
<dbReference type="Pfam" id="PF00155">
    <property type="entry name" value="Aminotran_1_2"/>
    <property type="match status" value="1"/>
</dbReference>
<evidence type="ECO:0000259" key="7">
    <source>
        <dbReference type="Pfam" id="PF00155"/>
    </source>
</evidence>
<evidence type="ECO:0000256" key="3">
    <source>
        <dbReference type="ARBA" id="ARBA00022576"/>
    </source>
</evidence>
<dbReference type="Gene3D" id="3.40.640.10">
    <property type="entry name" value="Type I PLP-dependent aspartate aminotransferase-like (Major domain)"/>
    <property type="match status" value="1"/>
</dbReference>
<sequence>MNKNLNSVKISGIRKFYNEVQKVDGAISLTLGQPDFKLPVSIEEGLINAIKENKTTYTSNLGIVELREEISNYLLNKDISYEADEICITVGGSEALFNIFTALLNKGEKVLIPTPAYPAYESIVTILGGTVVNYSLDDEFKIDVEDIKRKIKDMNIKYLVLSLPSNPTGAILSKEEKEQLVELIKENDILVITDEIYESLCYDKYYSVAQCRDIKDKVIYVGGFSKMFSMTGLRIGYYACSQALMNEIIKIHQYNVSCAPSICQWAVYNGLKYGLKDVSHMKEVFNNRKELVVNKLKDMGLDVVIPKGAFYVFPSIKKFNIPSEEFALRLLYEEKVACVPGTAFGIGGEGYLRISYCYSDEELIEALKRIEKFINKI</sequence>
<keyword evidence="5" id="KW-0663">Pyridoxal phosphate</keyword>
<name>A0ABS2FGF9_9CLOT</name>
<organism evidence="8 9">
    <name type="scientific">Clostridium saudiense</name>
    <dbReference type="NCBI Taxonomy" id="1414720"/>
    <lineage>
        <taxon>Bacteria</taxon>
        <taxon>Bacillati</taxon>
        <taxon>Bacillota</taxon>
        <taxon>Clostridia</taxon>
        <taxon>Eubacteriales</taxon>
        <taxon>Clostridiaceae</taxon>
        <taxon>Clostridium</taxon>
    </lineage>
</organism>
<dbReference type="Proteomes" id="UP000767334">
    <property type="component" value="Unassembled WGS sequence"/>
</dbReference>
<gene>
    <name evidence="8" type="ORF">H6A19_09885</name>
</gene>
<evidence type="ECO:0000313" key="9">
    <source>
        <dbReference type="Proteomes" id="UP000767334"/>
    </source>
</evidence>
<dbReference type="InterPro" id="IPR004839">
    <property type="entry name" value="Aminotransferase_I/II_large"/>
</dbReference>
<dbReference type="EMBL" id="JACJLL010000055">
    <property type="protein sequence ID" value="MBM6819640.1"/>
    <property type="molecule type" value="Genomic_DNA"/>
</dbReference>
<proteinExistence type="inferred from homology"/>
<accession>A0ABS2FGF9</accession>
<keyword evidence="9" id="KW-1185">Reference proteome</keyword>
<evidence type="ECO:0000256" key="5">
    <source>
        <dbReference type="ARBA" id="ARBA00022898"/>
    </source>
</evidence>
<comment type="caution">
    <text evidence="8">The sequence shown here is derived from an EMBL/GenBank/DDBJ whole genome shotgun (WGS) entry which is preliminary data.</text>
</comment>
<comment type="cofactor">
    <cofactor evidence="1 6">
        <name>pyridoxal 5'-phosphate</name>
        <dbReference type="ChEBI" id="CHEBI:597326"/>
    </cofactor>
</comment>
<dbReference type="SUPFAM" id="SSF53383">
    <property type="entry name" value="PLP-dependent transferases"/>
    <property type="match status" value="1"/>
</dbReference>
<dbReference type="InterPro" id="IPR015422">
    <property type="entry name" value="PyrdxlP-dep_Trfase_small"/>
</dbReference>
<keyword evidence="4 6" id="KW-0808">Transferase</keyword>
<evidence type="ECO:0000256" key="6">
    <source>
        <dbReference type="RuleBase" id="RU000481"/>
    </source>
</evidence>
<dbReference type="PROSITE" id="PS00105">
    <property type="entry name" value="AA_TRANSFER_CLASS_1"/>
    <property type="match status" value="1"/>
</dbReference>
<dbReference type="EC" id="2.6.1.-" evidence="6"/>
<comment type="similarity">
    <text evidence="2 6">Belongs to the class-I pyridoxal-phosphate-dependent aminotransferase family.</text>
</comment>
<evidence type="ECO:0000256" key="2">
    <source>
        <dbReference type="ARBA" id="ARBA00007441"/>
    </source>
</evidence>
<keyword evidence="3 6" id="KW-0032">Aminotransferase</keyword>
<dbReference type="RefSeq" id="WP_133016396.1">
    <property type="nucleotide sequence ID" value="NZ_JACJLL010000055.1"/>
</dbReference>
<dbReference type="CDD" id="cd00609">
    <property type="entry name" value="AAT_like"/>
    <property type="match status" value="1"/>
</dbReference>